<name>A0A1L8RCT5_9ENTE</name>
<dbReference type="AlphaFoldDB" id="A0A1L8RCT5"/>
<accession>A0A1L8RCT5</accession>
<dbReference type="STRING" id="214095.RU97_GL002566"/>
<gene>
    <name evidence="1" type="ORF">RU97_GL002566</name>
</gene>
<organism evidence="1 2">
    <name type="scientific">Enterococcus canis</name>
    <dbReference type="NCBI Taxonomy" id="214095"/>
    <lineage>
        <taxon>Bacteria</taxon>
        <taxon>Bacillati</taxon>
        <taxon>Bacillota</taxon>
        <taxon>Bacilli</taxon>
        <taxon>Lactobacillales</taxon>
        <taxon>Enterococcaceae</taxon>
        <taxon>Enterococcus</taxon>
    </lineage>
</organism>
<protein>
    <submittedName>
        <fullName evidence="1">Uncharacterized protein</fullName>
    </submittedName>
</protein>
<reference evidence="1 2" key="1">
    <citation type="submission" date="2014-12" db="EMBL/GenBank/DDBJ databases">
        <title>Draft genome sequences of 29 type strains of Enterococci.</title>
        <authorList>
            <person name="Zhong Z."/>
            <person name="Sun Z."/>
            <person name="Liu W."/>
            <person name="Zhang W."/>
            <person name="Zhang H."/>
        </authorList>
    </citation>
    <scope>NUCLEOTIDE SEQUENCE [LARGE SCALE GENOMIC DNA]</scope>
    <source>
        <strain evidence="1 2">DSM 17029</strain>
    </source>
</reference>
<sequence>MVAMALVLFYSRRLQTTSKNFSLLKDYLEEYDPDVLENRELVFFIDYQLKNYFGGESDQLFKALKDENPANDARATAHLQEVITEIKEYYNYLLDHSELENDLKISLAWYRETIDTRKQDLL</sequence>
<evidence type="ECO:0000313" key="2">
    <source>
        <dbReference type="Proteomes" id="UP000181884"/>
    </source>
</evidence>
<dbReference type="EMBL" id="JXKH01000008">
    <property type="protein sequence ID" value="OJG17558.1"/>
    <property type="molecule type" value="Genomic_DNA"/>
</dbReference>
<proteinExistence type="predicted"/>
<dbReference type="Proteomes" id="UP000181884">
    <property type="component" value="Unassembled WGS sequence"/>
</dbReference>
<keyword evidence="2" id="KW-1185">Reference proteome</keyword>
<evidence type="ECO:0000313" key="1">
    <source>
        <dbReference type="EMBL" id="OJG17558.1"/>
    </source>
</evidence>
<comment type="caution">
    <text evidence="1">The sequence shown here is derived from an EMBL/GenBank/DDBJ whole genome shotgun (WGS) entry which is preliminary data.</text>
</comment>